<feature type="non-terminal residue" evidence="8">
    <location>
        <position position="356"/>
    </location>
</feature>
<dbReference type="Gene3D" id="1.10.630.10">
    <property type="entry name" value="Cytochrome P450"/>
    <property type="match status" value="1"/>
</dbReference>
<evidence type="ECO:0000256" key="4">
    <source>
        <dbReference type="ARBA" id="ARBA00022723"/>
    </source>
</evidence>
<comment type="caution">
    <text evidence="8">The sequence shown here is derived from an EMBL/GenBank/DDBJ whole genome shotgun (WGS) entry which is preliminary data.</text>
</comment>
<gene>
    <name evidence="8" type="ORF">AMK59_6160</name>
</gene>
<evidence type="ECO:0000256" key="1">
    <source>
        <dbReference type="ARBA" id="ARBA00001971"/>
    </source>
</evidence>
<dbReference type="SUPFAM" id="SSF48264">
    <property type="entry name" value="Cytochrome P450"/>
    <property type="match status" value="1"/>
</dbReference>
<dbReference type="InterPro" id="IPR002401">
    <property type="entry name" value="Cyt_P450_E_grp-I"/>
</dbReference>
<dbReference type="Proteomes" id="UP000051574">
    <property type="component" value="Unassembled WGS sequence"/>
</dbReference>
<dbReference type="Pfam" id="PF00067">
    <property type="entry name" value="p450"/>
    <property type="match status" value="1"/>
</dbReference>
<dbReference type="EMBL" id="LJIG01015978">
    <property type="protein sequence ID" value="KRT81982.1"/>
    <property type="molecule type" value="Genomic_DNA"/>
</dbReference>
<dbReference type="PANTHER" id="PTHR24300:SF376">
    <property type="entry name" value="CYTOCHROME P450 15A1"/>
    <property type="match status" value="1"/>
</dbReference>
<dbReference type="GO" id="GO:0006082">
    <property type="term" value="P:organic acid metabolic process"/>
    <property type="evidence" value="ECO:0007669"/>
    <property type="project" value="TreeGrafter"/>
</dbReference>
<keyword evidence="5" id="KW-0560">Oxidoreductase</keyword>
<sequence>MIFFIVVLVIISVGLFFLTTTKPRNYPPGPKWYPVKGSVDVVKRYSMEHGGLHIALGKLARDHQTDILGLKLGQELVVVVFKYEIIRHIFKSEDFEFRPDNLFIRLRSMGTKRGITCADGDLWTSQRSFLLRHFRNLGFGREEMQRIIREELSDILLSLDNNGMPTEIGKLLSLAVINVLWNLTAGFRIKRDDKRLQNILDLLSRRSKIFDMAGGRLNMYPWLRFIMPVGSGYKLMKEINKEMTEFLMEVIKEHYDNWSEERNDDLIYAFITEMKKNIPNSYFTEDQLVMVCADMLIAGAQTTSNTLDFTFLMMILYKDVQEKVQKELDKVYDRDMSVEYSNRHSTPYTEAVLMEV</sequence>
<comment type="cofactor">
    <cofactor evidence="1">
        <name>heme</name>
        <dbReference type="ChEBI" id="CHEBI:30413"/>
    </cofactor>
</comment>
<evidence type="ECO:0000256" key="6">
    <source>
        <dbReference type="ARBA" id="ARBA00023004"/>
    </source>
</evidence>
<keyword evidence="7" id="KW-0503">Monooxygenase</keyword>
<keyword evidence="9" id="KW-1185">Reference proteome</keyword>
<keyword evidence="4" id="KW-0479">Metal-binding</keyword>
<dbReference type="AlphaFoldDB" id="A0A0T6B4B2"/>
<dbReference type="PANTHER" id="PTHR24300">
    <property type="entry name" value="CYTOCHROME P450 508A4-RELATED"/>
    <property type="match status" value="1"/>
</dbReference>
<dbReference type="GO" id="GO:0020037">
    <property type="term" value="F:heme binding"/>
    <property type="evidence" value="ECO:0007669"/>
    <property type="project" value="InterPro"/>
</dbReference>
<evidence type="ECO:0000256" key="7">
    <source>
        <dbReference type="ARBA" id="ARBA00023033"/>
    </source>
</evidence>
<evidence type="ECO:0000256" key="3">
    <source>
        <dbReference type="ARBA" id="ARBA00022617"/>
    </source>
</evidence>
<accession>A0A0T6B4B2</accession>
<dbReference type="GO" id="GO:0005737">
    <property type="term" value="C:cytoplasm"/>
    <property type="evidence" value="ECO:0007669"/>
    <property type="project" value="TreeGrafter"/>
</dbReference>
<dbReference type="GO" id="GO:0016712">
    <property type="term" value="F:oxidoreductase activity, acting on paired donors, with incorporation or reduction of molecular oxygen, reduced flavin or flavoprotein as one donor, and incorporation of one atom of oxygen"/>
    <property type="evidence" value="ECO:0007669"/>
    <property type="project" value="TreeGrafter"/>
</dbReference>
<keyword evidence="3" id="KW-0349">Heme</keyword>
<dbReference type="InterPro" id="IPR050182">
    <property type="entry name" value="Cytochrome_P450_fam2"/>
</dbReference>
<comment type="similarity">
    <text evidence="2">Belongs to the cytochrome P450 family.</text>
</comment>
<dbReference type="GO" id="GO:0005506">
    <property type="term" value="F:iron ion binding"/>
    <property type="evidence" value="ECO:0007669"/>
    <property type="project" value="InterPro"/>
</dbReference>
<organism evidence="8 9">
    <name type="scientific">Oryctes borbonicus</name>
    <dbReference type="NCBI Taxonomy" id="1629725"/>
    <lineage>
        <taxon>Eukaryota</taxon>
        <taxon>Metazoa</taxon>
        <taxon>Ecdysozoa</taxon>
        <taxon>Arthropoda</taxon>
        <taxon>Hexapoda</taxon>
        <taxon>Insecta</taxon>
        <taxon>Pterygota</taxon>
        <taxon>Neoptera</taxon>
        <taxon>Endopterygota</taxon>
        <taxon>Coleoptera</taxon>
        <taxon>Polyphaga</taxon>
        <taxon>Scarabaeiformia</taxon>
        <taxon>Scarabaeidae</taxon>
        <taxon>Dynastinae</taxon>
        <taxon>Oryctes</taxon>
    </lineage>
</organism>
<dbReference type="InterPro" id="IPR001128">
    <property type="entry name" value="Cyt_P450"/>
</dbReference>
<evidence type="ECO:0000313" key="9">
    <source>
        <dbReference type="Proteomes" id="UP000051574"/>
    </source>
</evidence>
<evidence type="ECO:0000256" key="2">
    <source>
        <dbReference type="ARBA" id="ARBA00010617"/>
    </source>
</evidence>
<reference evidence="8 9" key="1">
    <citation type="submission" date="2015-09" db="EMBL/GenBank/DDBJ databases">
        <title>Draft genome of the scarab beetle Oryctes borbonicus.</title>
        <authorList>
            <person name="Meyer J.M."/>
            <person name="Markov G.V."/>
            <person name="Baskaran P."/>
            <person name="Herrmann M."/>
            <person name="Sommer R.J."/>
            <person name="Roedelsperger C."/>
        </authorList>
    </citation>
    <scope>NUCLEOTIDE SEQUENCE [LARGE SCALE GENOMIC DNA]</scope>
    <source>
        <strain evidence="8">OB123</strain>
        <tissue evidence="8">Whole animal</tissue>
    </source>
</reference>
<protein>
    <submittedName>
        <fullName evidence="8">Cytochrome P450</fullName>
    </submittedName>
</protein>
<evidence type="ECO:0000256" key="5">
    <source>
        <dbReference type="ARBA" id="ARBA00023002"/>
    </source>
</evidence>
<dbReference type="PRINTS" id="PR00463">
    <property type="entry name" value="EP450I"/>
</dbReference>
<evidence type="ECO:0000313" key="8">
    <source>
        <dbReference type="EMBL" id="KRT81982.1"/>
    </source>
</evidence>
<dbReference type="GO" id="GO:0006805">
    <property type="term" value="P:xenobiotic metabolic process"/>
    <property type="evidence" value="ECO:0007669"/>
    <property type="project" value="TreeGrafter"/>
</dbReference>
<name>A0A0T6B4B2_9SCAR</name>
<dbReference type="InterPro" id="IPR036396">
    <property type="entry name" value="Cyt_P450_sf"/>
</dbReference>
<keyword evidence="6" id="KW-0408">Iron</keyword>
<dbReference type="OrthoDB" id="3934656at2759"/>
<proteinExistence type="inferred from homology"/>
<dbReference type="GO" id="GO:0008395">
    <property type="term" value="F:steroid hydroxylase activity"/>
    <property type="evidence" value="ECO:0007669"/>
    <property type="project" value="TreeGrafter"/>
</dbReference>